<evidence type="ECO:0000313" key="1">
    <source>
        <dbReference type="EMBL" id="EIY27579.1"/>
    </source>
</evidence>
<name>I9F3R8_9BACE</name>
<organism evidence="1 2">
    <name type="scientific">Bacteroides cellulosilyticus CL02T12C19</name>
    <dbReference type="NCBI Taxonomy" id="997874"/>
    <lineage>
        <taxon>Bacteria</taxon>
        <taxon>Pseudomonadati</taxon>
        <taxon>Bacteroidota</taxon>
        <taxon>Bacteroidia</taxon>
        <taxon>Bacteroidales</taxon>
        <taxon>Bacteroidaceae</taxon>
        <taxon>Bacteroides</taxon>
    </lineage>
</organism>
<dbReference type="PATRIC" id="fig|997874.3.peg.3925"/>
<accession>I9F3R8</accession>
<comment type="caution">
    <text evidence="1">The sequence shown here is derived from an EMBL/GenBank/DDBJ whole genome shotgun (WGS) entry which is preliminary data.</text>
</comment>
<evidence type="ECO:0000313" key="2">
    <source>
        <dbReference type="Proteomes" id="UP000003741"/>
    </source>
</evidence>
<dbReference type="EMBL" id="AGXG01000083">
    <property type="protein sequence ID" value="EIY27579.1"/>
    <property type="molecule type" value="Genomic_DNA"/>
</dbReference>
<dbReference type="RefSeq" id="WP_007218076.1">
    <property type="nucleotide sequence ID" value="NZ_JH724088.1"/>
</dbReference>
<dbReference type="AlphaFoldDB" id="I9F3R8"/>
<reference evidence="1 2" key="1">
    <citation type="submission" date="2012-02" db="EMBL/GenBank/DDBJ databases">
        <title>The Genome Sequence of Bacteroides cellulosilyticus CL02T12C19.</title>
        <authorList>
            <consortium name="The Broad Institute Genome Sequencing Platform"/>
            <person name="Earl A."/>
            <person name="Ward D."/>
            <person name="Feldgarden M."/>
            <person name="Gevers D."/>
            <person name="Zitomersky N.L."/>
            <person name="Coyne M.J."/>
            <person name="Comstock L.E."/>
            <person name="Young S.K."/>
            <person name="Zeng Q."/>
            <person name="Gargeya S."/>
            <person name="Fitzgerald M."/>
            <person name="Haas B."/>
            <person name="Abouelleil A."/>
            <person name="Alvarado L."/>
            <person name="Arachchi H.M."/>
            <person name="Berlin A."/>
            <person name="Chapman S.B."/>
            <person name="Gearin G."/>
            <person name="Goldberg J."/>
            <person name="Griggs A."/>
            <person name="Gujja S."/>
            <person name="Hansen M."/>
            <person name="Heiman D."/>
            <person name="Howarth C."/>
            <person name="Larimer J."/>
            <person name="Lui A."/>
            <person name="MacDonald P.J.P."/>
            <person name="McCowen C."/>
            <person name="Montmayeur A."/>
            <person name="Murphy C."/>
            <person name="Neiman D."/>
            <person name="Pearson M."/>
            <person name="Priest M."/>
            <person name="Roberts A."/>
            <person name="Saif S."/>
            <person name="Shea T."/>
            <person name="Sisk P."/>
            <person name="Stolte C."/>
            <person name="Sykes S."/>
            <person name="Wortman J."/>
            <person name="Nusbaum C."/>
            <person name="Birren B."/>
        </authorList>
    </citation>
    <scope>NUCLEOTIDE SEQUENCE [LARGE SCALE GENOMIC DNA]</scope>
    <source>
        <strain evidence="1 2">CL02T12C19</strain>
    </source>
</reference>
<keyword evidence="2" id="KW-1185">Reference proteome</keyword>
<proteinExistence type="predicted"/>
<dbReference type="Proteomes" id="UP000003741">
    <property type="component" value="Unassembled WGS sequence"/>
</dbReference>
<dbReference type="HOGENOM" id="CLU_3179970_0_0_10"/>
<sequence length="46" mass="5818">MKKYRIYDYYGHNIAVFFDERDALDYCKWKNSYKGWECYTYELVID</sequence>
<gene>
    <name evidence="1" type="ORF">HMPREF1062_03834</name>
</gene>
<protein>
    <submittedName>
        <fullName evidence="1">Uncharacterized protein</fullName>
    </submittedName>
</protein>